<evidence type="ECO:0000313" key="1">
    <source>
        <dbReference type="EMBL" id="RLG69244.1"/>
    </source>
</evidence>
<proteinExistence type="predicted"/>
<gene>
    <name evidence="1" type="ORF">DRO07_02580</name>
</gene>
<organism evidence="1 2">
    <name type="scientific">Candidatus Iainarchaeum sp</name>
    <dbReference type="NCBI Taxonomy" id="3101447"/>
    <lineage>
        <taxon>Archaea</taxon>
        <taxon>Candidatus Iainarchaeota</taxon>
        <taxon>Candidatus Iainarchaeia</taxon>
        <taxon>Candidatus Iainarchaeales</taxon>
        <taxon>Candidatus Iainarchaeaceae</taxon>
        <taxon>Candidatus Iainarchaeum</taxon>
    </lineage>
</organism>
<dbReference type="AlphaFoldDB" id="A0A497JFT9"/>
<dbReference type="Proteomes" id="UP000277633">
    <property type="component" value="Unassembled WGS sequence"/>
</dbReference>
<comment type="caution">
    <text evidence="1">The sequence shown here is derived from an EMBL/GenBank/DDBJ whole genome shotgun (WGS) entry which is preliminary data.</text>
</comment>
<dbReference type="EMBL" id="QMWO01000089">
    <property type="protein sequence ID" value="RLG69244.1"/>
    <property type="molecule type" value="Genomic_DNA"/>
</dbReference>
<name>A0A497JFT9_9ARCH</name>
<protein>
    <submittedName>
        <fullName evidence="1">Uncharacterized protein</fullName>
    </submittedName>
</protein>
<sequence>MSLIDFAKNVDVLKPFSELDVLLLYGIVSPWLKGFLHGREIATKIHVPGFRNLLKRGTKLEPLYIE</sequence>
<evidence type="ECO:0000313" key="2">
    <source>
        <dbReference type="Proteomes" id="UP000277633"/>
    </source>
</evidence>
<reference evidence="1 2" key="1">
    <citation type="submission" date="2018-06" db="EMBL/GenBank/DDBJ databases">
        <title>Extensive metabolic versatility and redundancy in microbially diverse, dynamic hydrothermal sediments.</title>
        <authorList>
            <person name="Dombrowski N."/>
            <person name="Teske A."/>
            <person name="Baker B.J."/>
        </authorList>
    </citation>
    <scope>NUCLEOTIDE SEQUENCE [LARGE SCALE GENOMIC DNA]</scope>
    <source>
        <strain evidence="1">B9_G13</strain>
    </source>
</reference>
<accession>A0A497JFT9</accession>
<feature type="non-terminal residue" evidence="1">
    <location>
        <position position="66"/>
    </location>
</feature>